<evidence type="ECO:0008006" key="3">
    <source>
        <dbReference type="Google" id="ProtNLM"/>
    </source>
</evidence>
<dbReference type="Proteomes" id="UP000218702">
    <property type="component" value="Chromosome"/>
</dbReference>
<gene>
    <name evidence="1" type="ORF">NIES806_41780</name>
</gene>
<evidence type="ECO:0000313" key="1">
    <source>
        <dbReference type="EMBL" id="BAZ87945.1"/>
    </source>
</evidence>
<dbReference type="EMBL" id="AP018316">
    <property type="protein sequence ID" value="BAZ87945.1"/>
    <property type="molecule type" value="Genomic_DNA"/>
</dbReference>
<protein>
    <recommendedName>
        <fullName evidence="3">PglZ domain-containing protein</fullName>
    </recommendedName>
</protein>
<proteinExistence type="predicted"/>
<dbReference type="RefSeq" id="WP_096670244.1">
    <property type="nucleotide sequence ID" value="NZ_AP018316.1"/>
</dbReference>
<dbReference type="KEGG" id="dcm:NIES806_41780"/>
<reference evidence="1 2" key="1">
    <citation type="submission" date="2017-06" db="EMBL/GenBank/DDBJ databases">
        <title>Genome sequencing of cyanobaciteial culture collection at National Institute for Environmental Studies (NIES).</title>
        <authorList>
            <person name="Hirose Y."/>
            <person name="Shimura Y."/>
            <person name="Fujisawa T."/>
            <person name="Nakamura Y."/>
            <person name="Kawachi M."/>
        </authorList>
    </citation>
    <scope>NUCLEOTIDE SEQUENCE [LARGE SCALE GENOMIC DNA]</scope>
    <source>
        <strain evidence="1 2">NIES-806</strain>
    </source>
</reference>
<evidence type="ECO:0000313" key="2">
    <source>
        <dbReference type="Proteomes" id="UP000218702"/>
    </source>
</evidence>
<name>A0A1Z4V9N1_9CYAN</name>
<dbReference type="AlphaFoldDB" id="A0A1Z4V9N1"/>
<dbReference type="OrthoDB" id="498746at2"/>
<keyword evidence="2" id="KW-1185">Reference proteome</keyword>
<sequence length="738" mass="86123">MNKIILDPTGLYQPLTDYIAITTEVEWLKYFTLEDENYWIKGKTLCNWTEEWLRVWNKSDLIIERKQVPRPKLTAILTPLSIPDNWDNHYILKLATLIDSYTSNHPLESLLADITHTEENFWLIDNLSIEHLAKWLCLQIPQNYQIFEDVWKHKISQNHNHDHLLSHYQTENKNQLLKNWLGLTLDLNFINVLGKYPLNVPDSCLKEFRNFWEQKIYQTEAKILDDLILYQEPGKEIIAFIACDFLLKHPIYINQERISKIILYLTNTEKSQLKQKLPPIQPLPLSIDDSPQDALKWVTESYLPFRSWETNINYTPKEQQISEQLANSFVNWIIKYYPELKIDNVENSFLNYNVAFQVQKLAKENPILWIVVDGLGWLDHQELIAILTDNNQLSLEREITPLFSILPTKTEYAKWSLYSQLLPEHSSWKPNAKDGFSMVKSGKRYTDNNKHELNQDLKENKYQIYCWDTDQLDELYHQEKDWKTLYTVERVNRLEGIAKNIQYFLKEYHSSEELKIIIASDHGQMMGEVQKLSNCPAELKSKGRMGIGKTDDSRFIVLDARRFGLPHDISIVRNSDCISAFTYTKDQEIIGSHGGLFPEEVVVGFSVLSQSLKRDPVLVTCSGEGKPQQPGELIITIYNHNLVSLTNLCLYINELQEFKTGKILNITIKPNEKFIHKIPINKYPELPPDKNKTTIQLSGKLTFLFANNDLRESNIDSKSFITIQQIFSSGFQGDLDDF</sequence>
<organism evidence="1 2">
    <name type="scientific">Dolichospermum compactum NIES-806</name>
    <dbReference type="NCBI Taxonomy" id="1973481"/>
    <lineage>
        <taxon>Bacteria</taxon>
        <taxon>Bacillati</taxon>
        <taxon>Cyanobacteriota</taxon>
        <taxon>Cyanophyceae</taxon>
        <taxon>Nostocales</taxon>
        <taxon>Aphanizomenonaceae</taxon>
        <taxon>Dolichospermum</taxon>
        <taxon>Dolichospermum compactum</taxon>
    </lineage>
</organism>
<accession>A0A1Z4V9N1</accession>